<keyword evidence="1" id="KW-0472">Membrane</keyword>
<keyword evidence="1" id="KW-0812">Transmembrane</keyword>
<dbReference type="PANTHER" id="PTHR28008:SF1">
    <property type="entry name" value="DOMAIN PROTEIN, PUTATIVE (AFU_ORTHOLOGUE AFUA_3G10980)-RELATED"/>
    <property type="match status" value="1"/>
</dbReference>
<dbReference type="PANTHER" id="PTHR28008">
    <property type="entry name" value="DOMAIN PROTEIN, PUTATIVE (AFU_ORTHOLOGUE AFUA_3G10980)-RELATED"/>
    <property type="match status" value="1"/>
</dbReference>
<dbReference type="PATRIC" id="fig|862908.3.peg.2955"/>
<dbReference type="HOGENOM" id="CLU_096028_3_0_7"/>
<organism evidence="3 4">
    <name type="scientific">Halobacteriovorax marinus (strain ATCC BAA-682 / DSM 15412 / SJ)</name>
    <name type="common">Bacteriovorax marinus</name>
    <dbReference type="NCBI Taxonomy" id="862908"/>
    <lineage>
        <taxon>Bacteria</taxon>
        <taxon>Pseudomonadati</taxon>
        <taxon>Bdellovibrionota</taxon>
        <taxon>Bacteriovoracia</taxon>
        <taxon>Bacteriovoracales</taxon>
        <taxon>Halobacteriovoraceae</taxon>
        <taxon>Halobacteriovorax</taxon>
    </lineage>
</organism>
<dbReference type="OrthoDB" id="7376558at2"/>
<feature type="transmembrane region" description="Helical" evidence="1">
    <location>
        <begin position="6"/>
        <end position="26"/>
    </location>
</feature>
<accession>E1WZF9</accession>
<dbReference type="Proteomes" id="UP000008963">
    <property type="component" value="Chromosome"/>
</dbReference>
<dbReference type="eggNOG" id="COG5652">
    <property type="taxonomic scope" value="Bacteria"/>
</dbReference>
<feature type="domain" description="VanZ-like" evidence="2">
    <location>
        <begin position="4"/>
        <end position="109"/>
    </location>
</feature>
<evidence type="ECO:0000313" key="3">
    <source>
        <dbReference type="EMBL" id="CBW27848.1"/>
    </source>
</evidence>
<feature type="transmembrane region" description="Helical" evidence="1">
    <location>
        <begin position="96"/>
        <end position="118"/>
    </location>
</feature>
<dbReference type="STRING" id="862908.BMS_3090"/>
<keyword evidence="4" id="KW-1185">Reference proteome</keyword>
<dbReference type="AlphaFoldDB" id="E1WZF9"/>
<dbReference type="NCBIfam" id="NF037970">
    <property type="entry name" value="vanZ_1"/>
    <property type="match status" value="1"/>
</dbReference>
<sequence>MKSLKLIKFWTILGLIYVAAIFYLCLKKSEPSIPPFEHFDKILHFSAYFTLTSYFTQITKLKNLRALILIFFIMGVTIEVLQYFSGYRSFEMLDILANTLGILAGAFIVGRYCSGIIFKLEKILNFKDA</sequence>
<dbReference type="EMBL" id="FQ312005">
    <property type="protein sequence ID" value="CBW27848.1"/>
    <property type="molecule type" value="Genomic_DNA"/>
</dbReference>
<name>E1WZF9_HALMS</name>
<proteinExistence type="predicted"/>
<reference evidence="4" key="1">
    <citation type="journal article" date="2013" name="ISME J.">
        <title>A small predatory core genome in the divergent marine Bacteriovorax marinus SJ and the terrestrial Bdellovibrio bacteriovorus.</title>
        <authorList>
            <person name="Crossman L.C."/>
            <person name="Chen H."/>
            <person name="Cerdeno-Tarraga A.M."/>
            <person name="Brooks K."/>
            <person name="Quail M.A."/>
            <person name="Pineiro S.A."/>
            <person name="Hobley L."/>
            <person name="Sockett R.E."/>
            <person name="Bentley S.D."/>
            <person name="Parkhill J."/>
            <person name="Williams H.N."/>
            <person name="Stine O.C."/>
        </authorList>
    </citation>
    <scope>NUCLEOTIDE SEQUENCE [LARGE SCALE GENOMIC DNA]</scope>
    <source>
        <strain evidence="4">ATCC BAA-682 / DSM 15412 / SJ</strain>
    </source>
</reference>
<feature type="transmembrane region" description="Helical" evidence="1">
    <location>
        <begin position="66"/>
        <end position="84"/>
    </location>
</feature>
<evidence type="ECO:0000259" key="2">
    <source>
        <dbReference type="Pfam" id="PF04892"/>
    </source>
</evidence>
<protein>
    <submittedName>
        <fullName evidence="3">Membrane protein</fullName>
    </submittedName>
</protein>
<dbReference type="RefSeq" id="WP_014245618.1">
    <property type="nucleotide sequence ID" value="NC_016620.1"/>
</dbReference>
<keyword evidence="1" id="KW-1133">Transmembrane helix</keyword>
<gene>
    <name evidence="3" type="ordered locus">BMS_3090</name>
</gene>
<dbReference type="Pfam" id="PF04892">
    <property type="entry name" value="VanZ"/>
    <property type="match status" value="1"/>
</dbReference>
<dbReference type="InterPro" id="IPR006976">
    <property type="entry name" value="VanZ-like"/>
</dbReference>
<evidence type="ECO:0000313" key="4">
    <source>
        <dbReference type="Proteomes" id="UP000008963"/>
    </source>
</evidence>
<dbReference type="KEGG" id="bmx:BMS_3090"/>
<evidence type="ECO:0000256" key="1">
    <source>
        <dbReference type="SAM" id="Phobius"/>
    </source>
</evidence>